<sequence length="334" mass="37670">MTIRIPGVRFERVAAAFDADVARVRLCESSSGSDHSPPETSSSSSDHHLSYLVKSFMERGEGEGELFAPRAAADTREREDYDDDDDDDGIPYSDFDSAEKKREMLEGLLLLFAGGARDDDREAAAKEKIRKETAEIAAAWKQLVGSKSSSHFKRHVMARLRERGFDAGLCKSKWERNGRFPAGDYEYVDVNFDGKRYIVQVSLASEFEIARPTNLYSSLLDVFPPVFVGKVEELKQVVRLMCNAIKGSMKSTDLLTPPWRRNGYMQAKWFSSYKRTTNDVATKKASPPFSPGDHAFTPKRSIGFEARPVNSFNCRDVYERKTGFRVSHLTEAFL</sequence>
<accession>A0AAN9J6B3</accession>
<dbReference type="EMBL" id="JAYWIO010000001">
    <property type="protein sequence ID" value="KAK7292451.1"/>
    <property type="molecule type" value="Genomic_DNA"/>
</dbReference>
<dbReference type="AlphaFoldDB" id="A0AAN9J6B3"/>
<feature type="region of interest" description="Disordered" evidence="1">
    <location>
        <begin position="28"/>
        <end position="48"/>
    </location>
</feature>
<comment type="caution">
    <text evidence="2">The sequence shown here is derived from an EMBL/GenBank/DDBJ whole genome shotgun (WGS) entry which is preliminary data.</text>
</comment>
<dbReference type="PANTHER" id="PTHR31579">
    <property type="entry name" value="OS03G0796600 PROTEIN"/>
    <property type="match status" value="1"/>
</dbReference>
<dbReference type="Pfam" id="PF04720">
    <property type="entry name" value="PDDEXK_6"/>
    <property type="match status" value="1"/>
</dbReference>
<feature type="compositionally biased region" description="Low complexity" evidence="1">
    <location>
        <begin position="28"/>
        <end position="44"/>
    </location>
</feature>
<organism evidence="2 3">
    <name type="scientific">Crotalaria pallida</name>
    <name type="common">Smooth rattlebox</name>
    <name type="synonym">Crotalaria striata</name>
    <dbReference type="NCBI Taxonomy" id="3830"/>
    <lineage>
        <taxon>Eukaryota</taxon>
        <taxon>Viridiplantae</taxon>
        <taxon>Streptophyta</taxon>
        <taxon>Embryophyta</taxon>
        <taxon>Tracheophyta</taxon>
        <taxon>Spermatophyta</taxon>
        <taxon>Magnoliopsida</taxon>
        <taxon>eudicotyledons</taxon>
        <taxon>Gunneridae</taxon>
        <taxon>Pentapetalae</taxon>
        <taxon>rosids</taxon>
        <taxon>fabids</taxon>
        <taxon>Fabales</taxon>
        <taxon>Fabaceae</taxon>
        <taxon>Papilionoideae</taxon>
        <taxon>50 kb inversion clade</taxon>
        <taxon>genistoids sensu lato</taxon>
        <taxon>core genistoids</taxon>
        <taxon>Crotalarieae</taxon>
        <taxon>Crotalaria</taxon>
    </lineage>
</organism>
<evidence type="ECO:0000313" key="3">
    <source>
        <dbReference type="Proteomes" id="UP001372338"/>
    </source>
</evidence>
<dbReference type="NCBIfam" id="TIGR01615">
    <property type="entry name" value="A_thal_3542"/>
    <property type="match status" value="1"/>
</dbReference>
<name>A0AAN9J6B3_CROPI</name>
<gene>
    <name evidence="2" type="ORF">RIF29_08232</name>
</gene>
<evidence type="ECO:0000313" key="2">
    <source>
        <dbReference type="EMBL" id="KAK7292451.1"/>
    </source>
</evidence>
<feature type="compositionally biased region" description="Acidic residues" evidence="1">
    <location>
        <begin position="80"/>
        <end position="89"/>
    </location>
</feature>
<dbReference type="Proteomes" id="UP001372338">
    <property type="component" value="Unassembled WGS sequence"/>
</dbReference>
<keyword evidence="3" id="KW-1185">Reference proteome</keyword>
<reference evidence="2 3" key="1">
    <citation type="submission" date="2024-01" db="EMBL/GenBank/DDBJ databases">
        <title>The genomes of 5 underutilized Papilionoideae crops provide insights into root nodulation and disease resistanc.</title>
        <authorList>
            <person name="Yuan L."/>
        </authorList>
    </citation>
    <scope>NUCLEOTIDE SEQUENCE [LARGE SCALE GENOMIC DNA]</scope>
    <source>
        <strain evidence="2">ZHUSHIDOU_FW_LH</strain>
        <tissue evidence="2">Leaf</tissue>
    </source>
</reference>
<feature type="region of interest" description="Disordered" evidence="1">
    <location>
        <begin position="64"/>
        <end position="95"/>
    </location>
</feature>
<protein>
    <submittedName>
        <fullName evidence="2">Uncharacterized protein</fullName>
    </submittedName>
</protein>
<dbReference type="InterPro" id="IPR006502">
    <property type="entry name" value="PDDEXK-like"/>
</dbReference>
<evidence type="ECO:0000256" key="1">
    <source>
        <dbReference type="SAM" id="MobiDB-lite"/>
    </source>
</evidence>
<proteinExistence type="predicted"/>
<dbReference type="PANTHER" id="PTHR31579:SF42">
    <property type="entry name" value="DUF506 FAMILY PROTEIN (DUF506)"/>
    <property type="match status" value="1"/>
</dbReference>